<feature type="domain" description="KIB1-4 beta-propeller" evidence="2">
    <location>
        <begin position="30"/>
        <end position="172"/>
    </location>
</feature>
<dbReference type="Pfam" id="PF03478">
    <property type="entry name" value="Beta-prop_KIB1-4"/>
    <property type="match status" value="2"/>
</dbReference>
<protein>
    <submittedName>
        <fullName evidence="3">50S ribosomal protein L28</fullName>
    </submittedName>
</protein>
<dbReference type="PANTHER" id="PTHR33127:SF69">
    <property type="entry name" value="OS09G0340800 PROTEIN"/>
    <property type="match status" value="1"/>
</dbReference>
<evidence type="ECO:0000313" key="3">
    <source>
        <dbReference type="EMBL" id="GER35908.1"/>
    </source>
</evidence>
<dbReference type="Proteomes" id="UP000325081">
    <property type="component" value="Unassembled WGS sequence"/>
</dbReference>
<dbReference type="OrthoDB" id="1264317at2759"/>
<proteinExistence type="predicted"/>
<feature type="domain" description="KIB1-4 beta-propeller" evidence="2">
    <location>
        <begin position="380"/>
        <end position="510"/>
    </location>
</feature>
<dbReference type="AlphaFoldDB" id="A0A5A7PTB6"/>
<reference evidence="4" key="1">
    <citation type="journal article" date="2019" name="Curr. Biol.">
        <title>Genome Sequence of Striga asiatica Provides Insight into the Evolution of Plant Parasitism.</title>
        <authorList>
            <person name="Yoshida S."/>
            <person name="Kim S."/>
            <person name="Wafula E.K."/>
            <person name="Tanskanen J."/>
            <person name="Kim Y.M."/>
            <person name="Honaas L."/>
            <person name="Yang Z."/>
            <person name="Spallek T."/>
            <person name="Conn C.E."/>
            <person name="Ichihashi Y."/>
            <person name="Cheong K."/>
            <person name="Cui S."/>
            <person name="Der J.P."/>
            <person name="Gundlach H."/>
            <person name="Jiao Y."/>
            <person name="Hori C."/>
            <person name="Ishida J.K."/>
            <person name="Kasahara H."/>
            <person name="Kiba T."/>
            <person name="Kim M.S."/>
            <person name="Koo N."/>
            <person name="Laohavisit A."/>
            <person name="Lee Y.H."/>
            <person name="Lumba S."/>
            <person name="McCourt P."/>
            <person name="Mortimer J.C."/>
            <person name="Mutuku J.M."/>
            <person name="Nomura T."/>
            <person name="Sasaki-Sekimoto Y."/>
            <person name="Seto Y."/>
            <person name="Wang Y."/>
            <person name="Wakatake T."/>
            <person name="Sakakibara H."/>
            <person name="Demura T."/>
            <person name="Yamaguchi S."/>
            <person name="Yoneyama K."/>
            <person name="Manabe R.I."/>
            <person name="Nelson D.C."/>
            <person name="Schulman A.H."/>
            <person name="Timko M.P."/>
            <person name="dePamphilis C.W."/>
            <person name="Choi D."/>
            <person name="Shirasu K."/>
        </authorList>
    </citation>
    <scope>NUCLEOTIDE SEQUENCE [LARGE SCALE GENOMIC DNA]</scope>
    <source>
        <strain evidence="4">cv. UVA1</strain>
    </source>
</reference>
<dbReference type="EMBL" id="BKCP01005039">
    <property type="protein sequence ID" value="GER35908.1"/>
    <property type="molecule type" value="Genomic_DNA"/>
</dbReference>
<dbReference type="InterPro" id="IPR005174">
    <property type="entry name" value="KIB1-4_b-propeller"/>
</dbReference>
<organism evidence="3 4">
    <name type="scientific">Striga asiatica</name>
    <name type="common">Asiatic witchweed</name>
    <name type="synonym">Buchnera asiatica</name>
    <dbReference type="NCBI Taxonomy" id="4170"/>
    <lineage>
        <taxon>Eukaryota</taxon>
        <taxon>Viridiplantae</taxon>
        <taxon>Streptophyta</taxon>
        <taxon>Embryophyta</taxon>
        <taxon>Tracheophyta</taxon>
        <taxon>Spermatophyta</taxon>
        <taxon>Magnoliopsida</taxon>
        <taxon>eudicotyledons</taxon>
        <taxon>Gunneridae</taxon>
        <taxon>Pentapetalae</taxon>
        <taxon>asterids</taxon>
        <taxon>lamiids</taxon>
        <taxon>Lamiales</taxon>
        <taxon>Orobanchaceae</taxon>
        <taxon>Buchnereae</taxon>
        <taxon>Striga</taxon>
    </lineage>
</organism>
<evidence type="ECO:0000313" key="4">
    <source>
        <dbReference type="Proteomes" id="UP000325081"/>
    </source>
</evidence>
<feature type="region of interest" description="Disordered" evidence="1">
    <location>
        <begin position="219"/>
        <end position="240"/>
    </location>
</feature>
<dbReference type="GO" id="GO:0005840">
    <property type="term" value="C:ribosome"/>
    <property type="evidence" value="ECO:0007669"/>
    <property type="project" value="UniProtKB-KW"/>
</dbReference>
<feature type="compositionally biased region" description="Basic residues" evidence="1">
    <location>
        <begin position="220"/>
        <end position="229"/>
    </location>
</feature>
<comment type="caution">
    <text evidence="3">The sequence shown here is derived from an EMBL/GenBank/DDBJ whole genome shotgun (WGS) entry which is preliminary data.</text>
</comment>
<name>A0A5A7PTB6_STRAF</name>
<keyword evidence="3" id="KW-0687">Ribonucleoprotein</keyword>
<dbReference type="PANTHER" id="PTHR33127">
    <property type="entry name" value="TRANSMEMBRANE PROTEIN"/>
    <property type="match status" value="1"/>
</dbReference>
<gene>
    <name evidence="3" type="ORF">STAS_12221</name>
</gene>
<sequence length="540" mass="61666">MVITGISSPAFLFYRKDCKTRKSRLINKDCRVIEPYLAANQYMEFTNAIGLEGKFYAISRQGSLAVIEYKDDDDCRDYEITCLGKNRAVHKKASKHFREYLIEYKDESFWGSVDVVDDVEVFRLDKSRLFWEAVVEKLPEDAVFFVEDKCCLGIPASLLGCKSGSNCIYFTHSGVESWILWRPLLGVYVINPKIPQIKLPFDCMCSKIQSQFAGESMGLMKKKTKKKERKSSQNKVGGQEQQTPWLNLPFTGYAFRRRQKIIMDHISGAGGVTKSWLVQINIPPDIKQTPVPKNWDYWNHCKSAIKGYSHKIEVVLYTNSMISCNGKDIRWIPSVPFRVATFSSVPDYWKKEGRGNCILSLMVVTGISSPAFSVYIEDCYTKKYRWINKDCRVIEPYSAANQYMEFTNAIGLEGKFYAISRQGSLAKHFREYLIEYKGGIFLVLLVSRGSVDVVDDVEVFRLDKSRLFWETAVEKLPEDAVFFVEDKCCLGIPASLLGCKSGSNCIYFTHSGVESWFRFDMETSCITATAGPELELDLLI</sequence>
<accession>A0A5A7PTB6</accession>
<evidence type="ECO:0000259" key="2">
    <source>
        <dbReference type="Pfam" id="PF03478"/>
    </source>
</evidence>
<keyword evidence="3" id="KW-0689">Ribosomal protein</keyword>
<evidence type="ECO:0000256" key="1">
    <source>
        <dbReference type="SAM" id="MobiDB-lite"/>
    </source>
</evidence>
<keyword evidence="4" id="KW-1185">Reference proteome</keyword>